<dbReference type="PRINTS" id="PR00783">
    <property type="entry name" value="MINTRINSICP"/>
</dbReference>
<evidence type="ECO:0000313" key="7">
    <source>
        <dbReference type="EMBL" id="CDO96962.1"/>
    </source>
</evidence>
<dbReference type="InterPro" id="IPR023271">
    <property type="entry name" value="Aquaporin-like"/>
</dbReference>
<keyword evidence="5" id="KW-0813">Transport</keyword>
<evidence type="ECO:0000256" key="5">
    <source>
        <dbReference type="RuleBase" id="RU000477"/>
    </source>
</evidence>
<dbReference type="Gene3D" id="1.20.1080.10">
    <property type="entry name" value="Glycerol uptake facilitator protein"/>
    <property type="match status" value="1"/>
</dbReference>
<keyword evidence="3 6" id="KW-1133">Transmembrane helix</keyword>
<dbReference type="Gramene" id="CDO96962">
    <property type="protein sequence ID" value="CDO96962"/>
    <property type="gene ID" value="GSCOC_T00014159001"/>
</dbReference>
<feature type="transmembrane region" description="Helical" evidence="6">
    <location>
        <begin position="229"/>
        <end position="250"/>
    </location>
</feature>
<feature type="transmembrane region" description="Helical" evidence="6">
    <location>
        <begin position="142"/>
        <end position="162"/>
    </location>
</feature>
<evidence type="ECO:0000256" key="4">
    <source>
        <dbReference type="ARBA" id="ARBA00023136"/>
    </source>
</evidence>
<keyword evidence="4 6" id="KW-0472">Membrane</keyword>
<evidence type="ECO:0000256" key="3">
    <source>
        <dbReference type="ARBA" id="ARBA00022989"/>
    </source>
</evidence>
<dbReference type="PhylomeDB" id="A0A068TLV5"/>
<dbReference type="STRING" id="49390.A0A068TLV5"/>
<evidence type="ECO:0000256" key="1">
    <source>
        <dbReference type="ARBA" id="ARBA00004141"/>
    </source>
</evidence>
<dbReference type="Proteomes" id="UP000295252">
    <property type="component" value="Chromosome IV"/>
</dbReference>
<dbReference type="Pfam" id="PF00230">
    <property type="entry name" value="MIP"/>
    <property type="match status" value="1"/>
</dbReference>
<comment type="similarity">
    <text evidence="5">Belongs to the MIP/aquaporin (TC 1.A.8) family.</text>
</comment>
<protein>
    <submittedName>
        <fullName evidence="7">Uncharacterized protein</fullName>
    </submittedName>
</protein>
<dbReference type="InParanoid" id="A0A068TLV5"/>
<dbReference type="EMBL" id="HG739085">
    <property type="protein sequence ID" value="CDO96962.1"/>
    <property type="molecule type" value="Genomic_DNA"/>
</dbReference>
<dbReference type="OMA" id="SMMNVFI"/>
<feature type="transmembrane region" description="Helical" evidence="6">
    <location>
        <begin position="280"/>
        <end position="299"/>
    </location>
</feature>
<dbReference type="InterPro" id="IPR000425">
    <property type="entry name" value="MIP"/>
</dbReference>
<evidence type="ECO:0000256" key="6">
    <source>
        <dbReference type="SAM" id="Phobius"/>
    </source>
</evidence>
<gene>
    <name evidence="7" type="ORF">GSCOC_T00014159001</name>
</gene>
<dbReference type="GO" id="GO:0016020">
    <property type="term" value="C:membrane"/>
    <property type="evidence" value="ECO:0007669"/>
    <property type="project" value="UniProtKB-SubCell"/>
</dbReference>
<feature type="transmembrane region" description="Helical" evidence="6">
    <location>
        <begin position="197"/>
        <end position="217"/>
    </location>
</feature>
<dbReference type="PANTHER" id="PTHR47002:SF2">
    <property type="entry name" value="AQUAPORIN AQPAE.A-LIKE"/>
    <property type="match status" value="1"/>
</dbReference>
<organism evidence="7 8">
    <name type="scientific">Coffea canephora</name>
    <name type="common">Robusta coffee</name>
    <dbReference type="NCBI Taxonomy" id="49390"/>
    <lineage>
        <taxon>Eukaryota</taxon>
        <taxon>Viridiplantae</taxon>
        <taxon>Streptophyta</taxon>
        <taxon>Embryophyta</taxon>
        <taxon>Tracheophyta</taxon>
        <taxon>Spermatophyta</taxon>
        <taxon>Magnoliopsida</taxon>
        <taxon>eudicotyledons</taxon>
        <taxon>Gunneridae</taxon>
        <taxon>Pentapetalae</taxon>
        <taxon>asterids</taxon>
        <taxon>lamiids</taxon>
        <taxon>Gentianales</taxon>
        <taxon>Rubiaceae</taxon>
        <taxon>Ixoroideae</taxon>
        <taxon>Gardenieae complex</taxon>
        <taxon>Bertiereae - Coffeeae clade</taxon>
        <taxon>Coffeeae</taxon>
        <taxon>Coffea</taxon>
    </lineage>
</organism>
<dbReference type="OrthoDB" id="3222at2759"/>
<name>A0A068TLV5_COFCA</name>
<comment type="subcellular location">
    <subcellularLocation>
        <location evidence="1">Membrane</location>
        <topology evidence="1">Multi-pass membrane protein</topology>
    </subcellularLocation>
</comment>
<dbReference type="SUPFAM" id="SSF81338">
    <property type="entry name" value="Aquaporin-like"/>
    <property type="match status" value="1"/>
</dbReference>
<proteinExistence type="inferred from homology"/>
<feature type="transmembrane region" description="Helical" evidence="6">
    <location>
        <begin position="96"/>
        <end position="113"/>
    </location>
</feature>
<reference evidence="8" key="1">
    <citation type="journal article" date="2014" name="Science">
        <title>The coffee genome provides insight into the convergent evolution of caffeine biosynthesis.</title>
        <authorList>
            <person name="Denoeud F."/>
            <person name="Carretero-Paulet L."/>
            <person name="Dereeper A."/>
            <person name="Droc G."/>
            <person name="Guyot R."/>
            <person name="Pietrella M."/>
            <person name="Zheng C."/>
            <person name="Alberti A."/>
            <person name="Anthony F."/>
            <person name="Aprea G."/>
            <person name="Aury J.M."/>
            <person name="Bento P."/>
            <person name="Bernard M."/>
            <person name="Bocs S."/>
            <person name="Campa C."/>
            <person name="Cenci A."/>
            <person name="Combes M.C."/>
            <person name="Crouzillat D."/>
            <person name="Da Silva C."/>
            <person name="Daddiego L."/>
            <person name="De Bellis F."/>
            <person name="Dussert S."/>
            <person name="Garsmeur O."/>
            <person name="Gayraud T."/>
            <person name="Guignon V."/>
            <person name="Jahn K."/>
            <person name="Jamilloux V."/>
            <person name="Joet T."/>
            <person name="Labadie K."/>
            <person name="Lan T."/>
            <person name="Leclercq J."/>
            <person name="Lepelley M."/>
            <person name="Leroy T."/>
            <person name="Li L.T."/>
            <person name="Librado P."/>
            <person name="Lopez L."/>
            <person name="Munoz A."/>
            <person name="Noel B."/>
            <person name="Pallavicini A."/>
            <person name="Perrotta G."/>
            <person name="Poncet V."/>
            <person name="Pot D."/>
            <person name="Priyono X."/>
            <person name="Rigoreau M."/>
            <person name="Rouard M."/>
            <person name="Rozas J."/>
            <person name="Tranchant-Dubreuil C."/>
            <person name="VanBuren R."/>
            <person name="Zhang Q."/>
            <person name="Andrade A.C."/>
            <person name="Argout X."/>
            <person name="Bertrand B."/>
            <person name="de Kochko A."/>
            <person name="Graziosi G."/>
            <person name="Henry R.J."/>
            <person name="Jayarama X."/>
            <person name="Ming R."/>
            <person name="Nagai C."/>
            <person name="Rounsley S."/>
            <person name="Sankoff D."/>
            <person name="Giuliano G."/>
            <person name="Albert V.A."/>
            <person name="Wincker P."/>
            <person name="Lashermes P."/>
        </authorList>
    </citation>
    <scope>NUCLEOTIDE SEQUENCE [LARGE SCALE GENOMIC DNA]</scope>
    <source>
        <strain evidence="8">cv. DH200-94</strain>
    </source>
</reference>
<dbReference type="AlphaFoldDB" id="A0A068TLV5"/>
<dbReference type="GO" id="GO:0015267">
    <property type="term" value="F:channel activity"/>
    <property type="evidence" value="ECO:0007669"/>
    <property type="project" value="InterPro"/>
</dbReference>
<dbReference type="PANTHER" id="PTHR47002">
    <property type="entry name" value="AQUAPORIN-LIKE"/>
    <property type="match status" value="1"/>
</dbReference>
<sequence length="326" mass="35027">MAADAGNVYVNMEEESQAAGNRMQPMSTTPVPAQWTADEKKQTAFSLSERLGLDEFLSLNVWRAALGELLGTAVLVFMFDTIVISTLETDVKMPNLILSILLAIIIAILLLAVDPVSGGHINPIVSFSAGLIGLISMSRAIIYIIAQCAGGVLGALALKAVVSSNIERTFSLAGCTLTVIAPGPEGPVTKGLEAAQAFWLEAFCSFVFLFASIWILFDHRQRNSIGMIRVFSIIGIVLGLLVFVSTTVTATKGYAGAGMNPARCFGAAVVRGGHLWEGHWIFWAGPAVACLAFYVYTLIIPDDHFHAEGYKHDFFGILRTISGLER</sequence>
<keyword evidence="2 5" id="KW-0812">Transmembrane</keyword>
<feature type="transmembrane region" description="Helical" evidence="6">
    <location>
        <begin position="119"/>
        <end position="135"/>
    </location>
</feature>
<keyword evidence="8" id="KW-1185">Reference proteome</keyword>
<feature type="transmembrane region" description="Helical" evidence="6">
    <location>
        <begin position="61"/>
        <end position="84"/>
    </location>
</feature>
<evidence type="ECO:0000256" key="2">
    <source>
        <dbReference type="ARBA" id="ARBA00022692"/>
    </source>
</evidence>
<evidence type="ECO:0000313" key="8">
    <source>
        <dbReference type="Proteomes" id="UP000295252"/>
    </source>
</evidence>
<accession>A0A068TLV5</accession>